<dbReference type="PANTHER" id="PTHR46033">
    <property type="entry name" value="PROTEIN MAIN-LIKE 2"/>
    <property type="match status" value="1"/>
</dbReference>
<accession>A0A067JM60</accession>
<organism evidence="1 2">
    <name type="scientific">Jatropha curcas</name>
    <name type="common">Barbados nut</name>
    <dbReference type="NCBI Taxonomy" id="180498"/>
    <lineage>
        <taxon>Eukaryota</taxon>
        <taxon>Viridiplantae</taxon>
        <taxon>Streptophyta</taxon>
        <taxon>Embryophyta</taxon>
        <taxon>Tracheophyta</taxon>
        <taxon>Spermatophyta</taxon>
        <taxon>Magnoliopsida</taxon>
        <taxon>eudicotyledons</taxon>
        <taxon>Gunneridae</taxon>
        <taxon>Pentapetalae</taxon>
        <taxon>rosids</taxon>
        <taxon>fabids</taxon>
        <taxon>Malpighiales</taxon>
        <taxon>Euphorbiaceae</taxon>
        <taxon>Crotonoideae</taxon>
        <taxon>Jatropheae</taxon>
        <taxon>Jatropha</taxon>
    </lineage>
</organism>
<evidence type="ECO:0000313" key="1">
    <source>
        <dbReference type="EMBL" id="KDP24977.1"/>
    </source>
</evidence>
<dbReference type="EMBL" id="KK915005">
    <property type="protein sequence ID" value="KDP24977.1"/>
    <property type="molecule type" value="Genomic_DNA"/>
</dbReference>
<evidence type="ECO:0008006" key="3">
    <source>
        <dbReference type="Google" id="ProtNLM"/>
    </source>
</evidence>
<proteinExistence type="predicted"/>
<dbReference type="Proteomes" id="UP000027138">
    <property type="component" value="Unassembled WGS sequence"/>
</dbReference>
<gene>
    <name evidence="1" type="ORF">JCGZ_24315</name>
</gene>
<dbReference type="InterPro" id="IPR044824">
    <property type="entry name" value="MAIN-like"/>
</dbReference>
<dbReference type="AlphaFoldDB" id="A0A067JM60"/>
<evidence type="ECO:0000313" key="2">
    <source>
        <dbReference type="Proteomes" id="UP000027138"/>
    </source>
</evidence>
<reference evidence="1 2" key="1">
    <citation type="journal article" date="2014" name="PLoS ONE">
        <title>Global Analysis of Gene Expression Profiles in Physic Nut (Jatropha curcas L.) Seedlings Exposed to Salt Stress.</title>
        <authorList>
            <person name="Zhang L."/>
            <person name="Zhang C."/>
            <person name="Wu P."/>
            <person name="Chen Y."/>
            <person name="Li M."/>
            <person name="Jiang H."/>
            <person name="Wu G."/>
        </authorList>
    </citation>
    <scope>NUCLEOTIDE SEQUENCE [LARGE SCALE GENOMIC DNA]</scope>
    <source>
        <strain evidence="2">cv. GZQX0401</strain>
        <tissue evidence="1">Young leaves</tissue>
    </source>
</reference>
<protein>
    <recommendedName>
        <fullName evidence="3">Aminotransferase-like plant mobile domain-containing protein</fullName>
    </recommendedName>
</protein>
<dbReference type="PANTHER" id="PTHR46033:SF8">
    <property type="entry name" value="PROTEIN MAINTENANCE OF MERISTEMS-LIKE"/>
    <property type="match status" value="1"/>
</dbReference>
<name>A0A067JM60_JATCU</name>
<keyword evidence="2" id="KW-1185">Reference proteome</keyword>
<sequence>MGVRCGKSRSNTFATNEWFDWLPERVQERVHEVGFSCFVDTLPRVQGRTLSSNILALMECWMDSTDTFHLPFDNMTITLIDFAAIIELPFGGRLVDFDDRMGTLDCPGLWARAASLSNLYYCMDLCIGGAHLKIGYKWVIEIWACERKVLPMPSLFCFKGRVNARNLPRGRAWRYSRRYSHTTSDTRMFRQLLNCLNRDRLRRYPWGEADDFPNFVQVAVDYRHRRFLLPGLFYDMYTSTWAFEYFPYIRPELIHTDLGLGLTPLAWRWYRANHRSVLRRKSLGNLRTFFDTCTMD</sequence>
<dbReference type="GO" id="GO:0010073">
    <property type="term" value="P:meristem maintenance"/>
    <property type="evidence" value="ECO:0007669"/>
    <property type="project" value="InterPro"/>
</dbReference>